<evidence type="ECO:0000256" key="3">
    <source>
        <dbReference type="ARBA" id="ARBA00022574"/>
    </source>
</evidence>
<keyword evidence="5" id="KW-0677">Repeat</keyword>
<dbReference type="Pfam" id="PF12796">
    <property type="entry name" value="Ank_2"/>
    <property type="match status" value="1"/>
</dbReference>
<dbReference type="SUPFAM" id="SSF50978">
    <property type="entry name" value="WD40 repeat-like"/>
    <property type="match status" value="1"/>
</dbReference>
<dbReference type="FunFam" id="2.130.10.10:FF:000025">
    <property type="entry name" value="FIZZY-related 2 isoform 1"/>
    <property type="match status" value="1"/>
</dbReference>
<comment type="similarity">
    <text evidence="2">Belongs to the WD repeat CDC20/Fizzy family.</text>
</comment>
<feature type="compositionally biased region" description="Polar residues" evidence="9">
    <location>
        <begin position="1"/>
        <end position="10"/>
    </location>
</feature>
<dbReference type="OrthoDB" id="10263272at2759"/>
<dbReference type="InterPro" id="IPR036322">
    <property type="entry name" value="WD40_repeat_dom_sf"/>
</dbReference>
<feature type="compositionally biased region" description="Polar residues" evidence="9">
    <location>
        <begin position="17"/>
        <end position="27"/>
    </location>
</feature>
<keyword evidence="7" id="KW-0131">Cell cycle</keyword>
<keyword evidence="12" id="KW-1185">Reference proteome</keyword>
<dbReference type="PROSITE" id="PS50082">
    <property type="entry name" value="WD_REPEATS_2"/>
    <property type="match status" value="3"/>
</dbReference>
<evidence type="ECO:0000256" key="2">
    <source>
        <dbReference type="ARBA" id="ARBA00006445"/>
    </source>
</evidence>
<dbReference type="InterPro" id="IPR001680">
    <property type="entry name" value="WD40_rpt"/>
</dbReference>
<dbReference type="PROSITE" id="PS50294">
    <property type="entry name" value="WD_REPEATS_REGION"/>
    <property type="match status" value="2"/>
</dbReference>
<dbReference type="Gene3D" id="2.130.10.10">
    <property type="entry name" value="YVTN repeat-like/Quinoprotein amine dehydrogenase"/>
    <property type="match status" value="1"/>
</dbReference>
<dbReference type="CDD" id="cd00200">
    <property type="entry name" value="WD40"/>
    <property type="match status" value="1"/>
</dbReference>
<proteinExistence type="inferred from homology"/>
<dbReference type="GO" id="GO:0005680">
    <property type="term" value="C:anaphase-promoting complex"/>
    <property type="evidence" value="ECO:0007669"/>
    <property type="project" value="TreeGrafter"/>
</dbReference>
<comment type="pathway">
    <text evidence="1">Protein modification; protein ubiquitination.</text>
</comment>
<dbReference type="STRING" id="554055.A0A2P6VQN3"/>
<protein>
    <submittedName>
        <fullName evidence="11">WD40 repeat</fullName>
    </submittedName>
</protein>
<feature type="region of interest" description="Disordered" evidence="9">
    <location>
        <begin position="1"/>
        <end position="48"/>
    </location>
</feature>
<evidence type="ECO:0000256" key="1">
    <source>
        <dbReference type="ARBA" id="ARBA00004906"/>
    </source>
</evidence>
<dbReference type="SMART" id="SM00320">
    <property type="entry name" value="WD40"/>
    <property type="match status" value="7"/>
</dbReference>
<feature type="repeat" description="WD" evidence="8">
    <location>
        <begin position="447"/>
        <end position="479"/>
    </location>
</feature>
<dbReference type="GO" id="GO:1990757">
    <property type="term" value="F:ubiquitin ligase activator activity"/>
    <property type="evidence" value="ECO:0007669"/>
    <property type="project" value="TreeGrafter"/>
</dbReference>
<name>A0A2P6VQN3_9CHLO</name>
<dbReference type="AlphaFoldDB" id="A0A2P6VQN3"/>
<dbReference type="PROSITE" id="PS00678">
    <property type="entry name" value="WD_REPEATS_1"/>
    <property type="match status" value="1"/>
</dbReference>
<reference evidence="11 12" key="1">
    <citation type="journal article" date="2018" name="Plant J.">
        <title>Genome sequences of Chlorella sorokiniana UTEX 1602 and Micractinium conductrix SAG 241.80: implications to maltose excretion by a green alga.</title>
        <authorList>
            <person name="Arriola M.B."/>
            <person name="Velmurugan N."/>
            <person name="Zhang Y."/>
            <person name="Plunkett M.H."/>
            <person name="Hondzo H."/>
            <person name="Barney B.M."/>
        </authorList>
    </citation>
    <scope>NUCLEOTIDE SEQUENCE [LARGE SCALE GENOMIC DNA]</scope>
    <source>
        <strain evidence="11 12">SAG 241.80</strain>
    </source>
</reference>
<dbReference type="GO" id="GO:0010997">
    <property type="term" value="F:anaphase-promoting complex binding"/>
    <property type="evidence" value="ECO:0007669"/>
    <property type="project" value="InterPro"/>
</dbReference>
<evidence type="ECO:0000313" key="12">
    <source>
        <dbReference type="Proteomes" id="UP000239649"/>
    </source>
</evidence>
<feature type="region of interest" description="Disordered" evidence="9">
    <location>
        <begin position="500"/>
        <end position="527"/>
    </location>
</feature>
<comment type="caution">
    <text evidence="11">The sequence shown here is derived from an EMBL/GenBank/DDBJ whole genome shotgun (WGS) entry which is preliminary data.</text>
</comment>
<keyword evidence="6" id="KW-0498">Mitosis</keyword>
<dbReference type="SUPFAM" id="SSF48403">
    <property type="entry name" value="Ankyrin repeat"/>
    <property type="match status" value="1"/>
</dbReference>
<keyword evidence="4" id="KW-0132">Cell division</keyword>
<dbReference type="PANTHER" id="PTHR19918:SF1">
    <property type="entry name" value="FIZZY-RELATED PROTEIN HOMOLOG"/>
    <property type="match status" value="1"/>
</dbReference>
<feature type="repeat" description="WD" evidence="8">
    <location>
        <begin position="317"/>
        <end position="358"/>
    </location>
</feature>
<dbReference type="InterPro" id="IPR056150">
    <property type="entry name" value="WD40_CDC20-Fz"/>
</dbReference>
<evidence type="ECO:0000259" key="10">
    <source>
        <dbReference type="Pfam" id="PF24807"/>
    </source>
</evidence>
<evidence type="ECO:0000256" key="8">
    <source>
        <dbReference type="PROSITE-ProRule" id="PRU00221"/>
    </source>
</evidence>
<evidence type="ECO:0000256" key="5">
    <source>
        <dbReference type="ARBA" id="ARBA00022737"/>
    </source>
</evidence>
<dbReference type="InterPro" id="IPR036770">
    <property type="entry name" value="Ankyrin_rpt-contain_sf"/>
</dbReference>
<dbReference type="InterPro" id="IPR015943">
    <property type="entry name" value="WD40/YVTN_repeat-like_dom_sf"/>
</dbReference>
<evidence type="ECO:0000256" key="7">
    <source>
        <dbReference type="ARBA" id="ARBA00023306"/>
    </source>
</evidence>
<accession>A0A2P6VQN3</accession>
<evidence type="ECO:0000256" key="6">
    <source>
        <dbReference type="ARBA" id="ARBA00022776"/>
    </source>
</evidence>
<dbReference type="EMBL" id="LHPF02000001">
    <property type="protein sequence ID" value="PSC76416.1"/>
    <property type="molecule type" value="Genomic_DNA"/>
</dbReference>
<organism evidence="11 12">
    <name type="scientific">Micractinium conductrix</name>
    <dbReference type="NCBI Taxonomy" id="554055"/>
    <lineage>
        <taxon>Eukaryota</taxon>
        <taxon>Viridiplantae</taxon>
        <taxon>Chlorophyta</taxon>
        <taxon>core chlorophytes</taxon>
        <taxon>Trebouxiophyceae</taxon>
        <taxon>Chlorellales</taxon>
        <taxon>Chlorellaceae</taxon>
        <taxon>Chlorella clade</taxon>
        <taxon>Micractinium</taxon>
    </lineage>
</organism>
<feature type="repeat" description="WD" evidence="8">
    <location>
        <begin position="234"/>
        <end position="275"/>
    </location>
</feature>
<dbReference type="InterPro" id="IPR019775">
    <property type="entry name" value="WD40_repeat_CS"/>
</dbReference>
<dbReference type="Pfam" id="PF24807">
    <property type="entry name" value="WD40_CDC20-Fz"/>
    <property type="match status" value="1"/>
</dbReference>
<feature type="domain" description="CDC20/Fizzy WD40" evidence="10">
    <location>
        <begin position="188"/>
        <end position="478"/>
    </location>
</feature>
<dbReference type="SMART" id="SM00248">
    <property type="entry name" value="ANK"/>
    <property type="match status" value="4"/>
</dbReference>
<sequence length="762" mass="81504">MEGMPSTSGSGPLPEPQQHTAFSSPTKQPGMYGDTPLRSPKITYSDRFIPSRAASSRLDFSILDRETAASETPRRTAEKEESNGAYNMLLRSELLGCPAAPVSPDKTGAGGVAAGLGSFGGHPASPSKSPSRKLFRYIAGDADTPTAGLPTMSPYARGPIGGDDSYTTSLASPNRMLRKIPRAPFKVLDAPSLADDYYLNLVDWSAQNVLAVGLGTCVYLWSACTSKVTRLVDFGEAGGAVCSVSWSQRGSYLSVGSDKGEVQIWDATKCKRIRTLPGHKQRVGCMAWNHHTLATGSRDRAILLRDVRAQEPYVQKLAGHRSEVCGLRWSPDDRELASGGNDNQLFVWHQGSTQPVLRFSEHQAAVKAIAWSPHQHGLLASGGGTADRCIRFWNTTTGQPLQCIDTGSQVCNLSWSKNVNELVSTHGYSQNQIIVWRYPGMQKLATLTGHTMRVLYLAVSPDGQTIVTGAGDETLRFWNGILVREGSALGGLPPPPVSCAGQMQAAAPAGPDDQQPAGSSRPPSEDLSPRLFQAALEGNLLVLEHLLDSGMNPDIPIFLPWRFAPLHAAANMGHYDCCESLLDGGATPGLGDGMAWTALHWSAAMGQLAVTRLLLRRAPELVTARTATGHLALELAVCSGSHDVARIMLAEGPLLPADELLTVLGRGGVAAQPLYAEVARRQPLTRQQWARLPSPCAGLGAALPAVQARSSEEAAELARRLPPADRRRLFAIACCLARMTRRLRLPTLPAPAMARLLALSAA</sequence>
<feature type="region of interest" description="Disordered" evidence="9">
    <location>
        <begin position="63"/>
        <end position="83"/>
    </location>
</feature>
<keyword evidence="3 8" id="KW-0853">WD repeat</keyword>
<dbReference type="Gene3D" id="1.25.40.20">
    <property type="entry name" value="Ankyrin repeat-containing domain"/>
    <property type="match status" value="1"/>
</dbReference>
<evidence type="ECO:0000256" key="9">
    <source>
        <dbReference type="SAM" id="MobiDB-lite"/>
    </source>
</evidence>
<dbReference type="InterPro" id="IPR033010">
    <property type="entry name" value="Cdc20/Fizzy"/>
</dbReference>
<dbReference type="GO" id="GO:0051301">
    <property type="term" value="P:cell division"/>
    <property type="evidence" value="ECO:0007669"/>
    <property type="project" value="UniProtKB-KW"/>
</dbReference>
<dbReference type="GO" id="GO:0031145">
    <property type="term" value="P:anaphase-promoting complex-dependent catabolic process"/>
    <property type="evidence" value="ECO:0007669"/>
    <property type="project" value="TreeGrafter"/>
</dbReference>
<gene>
    <name evidence="11" type="primary">g60</name>
    <name evidence="11" type="ORF">C2E20_0060</name>
</gene>
<dbReference type="GO" id="GO:1905786">
    <property type="term" value="P:positive regulation of anaphase-promoting complex-dependent catabolic process"/>
    <property type="evidence" value="ECO:0007669"/>
    <property type="project" value="TreeGrafter"/>
</dbReference>
<evidence type="ECO:0000313" key="11">
    <source>
        <dbReference type="EMBL" id="PSC76416.1"/>
    </source>
</evidence>
<dbReference type="PANTHER" id="PTHR19918">
    <property type="entry name" value="CELL DIVISION CYCLE 20 CDC20 FIZZY -RELATED"/>
    <property type="match status" value="1"/>
</dbReference>
<evidence type="ECO:0000256" key="4">
    <source>
        <dbReference type="ARBA" id="ARBA00022618"/>
    </source>
</evidence>
<feature type="compositionally biased region" description="Low complexity" evidence="9">
    <location>
        <begin position="500"/>
        <end position="518"/>
    </location>
</feature>
<dbReference type="InterPro" id="IPR002110">
    <property type="entry name" value="Ankyrin_rpt"/>
</dbReference>
<dbReference type="Proteomes" id="UP000239649">
    <property type="component" value="Unassembled WGS sequence"/>
</dbReference>
<feature type="compositionally biased region" description="Basic and acidic residues" evidence="9">
    <location>
        <begin position="63"/>
        <end position="82"/>
    </location>
</feature>